<dbReference type="OrthoDB" id="537032at2759"/>
<dbReference type="AlphaFoldDB" id="A0A8B8C221"/>
<reference evidence="3" key="1">
    <citation type="submission" date="2025-08" db="UniProtKB">
        <authorList>
            <consortium name="RefSeq"/>
        </authorList>
    </citation>
    <scope>IDENTIFICATION</scope>
    <source>
        <tissue evidence="3">Whole sample</tissue>
    </source>
</reference>
<sequence>MDLLWNERFWFPEGVTWEDLRNVDPNVYIPQIEDIGLLSIFIGFVLLIIRFLSERLFVIPLAKCLGIKVRKNLPLSRIPELEHLYRSKKTGSRDIKVYMQQIYTVQIRSLAYVDVLLNPENENTAMMNSHTVGKSVGVDMQQIYTVQIRSLAYVDVLLNPEYGNTTMMNSHTVGVHAADIYCPNKIDVLLNPKNENTAMMNSQTVVKSVGETNFTVQHGGSRAVYCSYLVIWRETGYLERDWLSGERSRVFFYMSRT</sequence>
<evidence type="ECO:0000256" key="1">
    <source>
        <dbReference type="SAM" id="Phobius"/>
    </source>
</evidence>
<protein>
    <submittedName>
        <fullName evidence="3">Uncharacterized protein LOC111114900 isoform X2</fullName>
    </submittedName>
</protein>
<dbReference type="GeneID" id="111114900"/>
<dbReference type="RefSeq" id="XP_022309139.1">
    <property type="nucleotide sequence ID" value="XM_022453431.1"/>
</dbReference>
<keyword evidence="1" id="KW-1133">Transmembrane helix</keyword>
<dbReference type="Proteomes" id="UP000694844">
    <property type="component" value="Chromosome 9"/>
</dbReference>
<feature type="transmembrane region" description="Helical" evidence="1">
    <location>
        <begin position="35"/>
        <end position="53"/>
    </location>
</feature>
<keyword evidence="2" id="KW-1185">Reference proteome</keyword>
<keyword evidence="1" id="KW-0472">Membrane</keyword>
<keyword evidence="1" id="KW-0812">Transmembrane</keyword>
<accession>A0A8B8C221</accession>
<proteinExistence type="predicted"/>
<evidence type="ECO:0000313" key="2">
    <source>
        <dbReference type="Proteomes" id="UP000694844"/>
    </source>
</evidence>
<gene>
    <name evidence="3" type="primary">LOC111114900</name>
</gene>
<organism evidence="2 3">
    <name type="scientific">Crassostrea virginica</name>
    <name type="common">Eastern oyster</name>
    <dbReference type="NCBI Taxonomy" id="6565"/>
    <lineage>
        <taxon>Eukaryota</taxon>
        <taxon>Metazoa</taxon>
        <taxon>Spiralia</taxon>
        <taxon>Lophotrochozoa</taxon>
        <taxon>Mollusca</taxon>
        <taxon>Bivalvia</taxon>
        <taxon>Autobranchia</taxon>
        <taxon>Pteriomorphia</taxon>
        <taxon>Ostreida</taxon>
        <taxon>Ostreoidea</taxon>
        <taxon>Ostreidae</taxon>
        <taxon>Crassostrea</taxon>
    </lineage>
</organism>
<name>A0A8B8C221_CRAVI</name>
<evidence type="ECO:0000313" key="3">
    <source>
        <dbReference type="RefSeq" id="XP_022309139.1"/>
    </source>
</evidence>